<dbReference type="Pfam" id="PF01795">
    <property type="entry name" value="Methyltransf_5"/>
    <property type="match status" value="1"/>
</dbReference>
<dbReference type="PANTHER" id="PTHR11265:SF0">
    <property type="entry name" value="12S RRNA N4-METHYLCYTIDINE METHYLTRANSFERASE"/>
    <property type="match status" value="1"/>
</dbReference>
<keyword evidence="3 6" id="KW-0489">Methyltransferase</keyword>
<dbReference type="Gene3D" id="1.10.150.170">
    <property type="entry name" value="Putative methyltransferase TM0872, insert domain"/>
    <property type="match status" value="1"/>
</dbReference>
<comment type="similarity">
    <text evidence="1 6">Belongs to the methyltransferase superfamily. RsmH family.</text>
</comment>
<proteinExistence type="inferred from homology"/>
<dbReference type="EMBL" id="PFNL01000117">
    <property type="protein sequence ID" value="PIZ45943.1"/>
    <property type="molecule type" value="Genomic_DNA"/>
</dbReference>
<keyword evidence="2 6" id="KW-0698">rRNA processing</keyword>
<organism evidence="7 8">
    <name type="scientific">candidate division WWE3 bacterium CG_4_10_14_0_2_um_filter_41_14</name>
    <dbReference type="NCBI Taxonomy" id="1975072"/>
    <lineage>
        <taxon>Bacteria</taxon>
        <taxon>Katanobacteria</taxon>
    </lineage>
</organism>
<accession>A0A2M7THZ3</accession>
<dbReference type="Proteomes" id="UP000228920">
    <property type="component" value="Unassembled WGS sequence"/>
</dbReference>
<dbReference type="AlphaFoldDB" id="A0A2M7THZ3"/>
<evidence type="ECO:0000256" key="2">
    <source>
        <dbReference type="ARBA" id="ARBA00022552"/>
    </source>
</evidence>
<protein>
    <recommendedName>
        <fullName evidence="6">Ribosomal RNA small subunit methyltransferase H</fullName>
        <ecNumber evidence="6">2.1.1.199</ecNumber>
    </recommendedName>
    <alternativeName>
        <fullName evidence="6">16S rRNA m(4)C1402 methyltransferase</fullName>
    </alternativeName>
    <alternativeName>
        <fullName evidence="6">rRNA (cytosine-N(4)-)-methyltransferase RsmH</fullName>
    </alternativeName>
</protein>
<feature type="binding site" evidence="6">
    <location>
        <position position="104"/>
    </location>
    <ligand>
        <name>S-adenosyl-L-methionine</name>
        <dbReference type="ChEBI" id="CHEBI:59789"/>
    </ligand>
</feature>
<evidence type="ECO:0000256" key="6">
    <source>
        <dbReference type="HAMAP-Rule" id="MF_01007"/>
    </source>
</evidence>
<evidence type="ECO:0000256" key="3">
    <source>
        <dbReference type="ARBA" id="ARBA00022603"/>
    </source>
</evidence>
<feature type="binding site" evidence="6">
    <location>
        <position position="97"/>
    </location>
    <ligand>
        <name>S-adenosyl-L-methionine</name>
        <dbReference type="ChEBI" id="CHEBI:59789"/>
    </ligand>
</feature>
<evidence type="ECO:0000313" key="8">
    <source>
        <dbReference type="Proteomes" id="UP000228920"/>
    </source>
</evidence>
<feature type="binding site" evidence="6">
    <location>
        <begin position="34"/>
        <end position="36"/>
    </location>
    <ligand>
        <name>S-adenosyl-L-methionine</name>
        <dbReference type="ChEBI" id="CHEBI:59789"/>
    </ligand>
</feature>
<dbReference type="GO" id="GO:0005737">
    <property type="term" value="C:cytoplasm"/>
    <property type="evidence" value="ECO:0007669"/>
    <property type="project" value="UniProtKB-SubCell"/>
</dbReference>
<dbReference type="SUPFAM" id="SSF81799">
    <property type="entry name" value="Putative methyltransferase TM0872, insert domain"/>
    <property type="match status" value="1"/>
</dbReference>
<dbReference type="InterPro" id="IPR002903">
    <property type="entry name" value="RsmH"/>
</dbReference>
<gene>
    <name evidence="6" type="primary">rsmH</name>
    <name evidence="7" type="ORF">COY32_04430</name>
</gene>
<feature type="binding site" evidence="6">
    <location>
        <position position="77"/>
    </location>
    <ligand>
        <name>S-adenosyl-L-methionine</name>
        <dbReference type="ChEBI" id="CHEBI:59789"/>
    </ligand>
</feature>
<evidence type="ECO:0000256" key="4">
    <source>
        <dbReference type="ARBA" id="ARBA00022679"/>
    </source>
</evidence>
<comment type="function">
    <text evidence="6">Specifically methylates the N4 position of cytidine in position 1402 (C1402) of 16S rRNA.</text>
</comment>
<dbReference type="SUPFAM" id="SSF53335">
    <property type="entry name" value="S-adenosyl-L-methionine-dependent methyltransferases"/>
    <property type="match status" value="1"/>
</dbReference>
<feature type="binding site" evidence="6">
    <location>
        <position position="51"/>
    </location>
    <ligand>
        <name>S-adenosyl-L-methionine</name>
        <dbReference type="ChEBI" id="CHEBI:59789"/>
    </ligand>
</feature>
<keyword evidence="4 6" id="KW-0808">Transferase</keyword>
<dbReference type="NCBIfam" id="TIGR00006">
    <property type="entry name" value="16S rRNA (cytosine(1402)-N(4))-methyltransferase RsmH"/>
    <property type="match status" value="1"/>
</dbReference>
<keyword evidence="5 6" id="KW-0949">S-adenosyl-L-methionine</keyword>
<dbReference type="HAMAP" id="MF_01007">
    <property type="entry name" value="16SrRNA_methyltr_H"/>
    <property type="match status" value="1"/>
</dbReference>
<dbReference type="GO" id="GO:0070475">
    <property type="term" value="P:rRNA base methylation"/>
    <property type="evidence" value="ECO:0007669"/>
    <property type="project" value="UniProtKB-UniRule"/>
</dbReference>
<comment type="catalytic activity">
    <reaction evidence="6">
        <text>cytidine(1402) in 16S rRNA + S-adenosyl-L-methionine = N(4)-methylcytidine(1402) in 16S rRNA + S-adenosyl-L-homocysteine + H(+)</text>
        <dbReference type="Rhea" id="RHEA:42928"/>
        <dbReference type="Rhea" id="RHEA-COMP:10286"/>
        <dbReference type="Rhea" id="RHEA-COMP:10287"/>
        <dbReference type="ChEBI" id="CHEBI:15378"/>
        <dbReference type="ChEBI" id="CHEBI:57856"/>
        <dbReference type="ChEBI" id="CHEBI:59789"/>
        <dbReference type="ChEBI" id="CHEBI:74506"/>
        <dbReference type="ChEBI" id="CHEBI:82748"/>
        <dbReference type="EC" id="2.1.1.199"/>
    </reaction>
</comment>
<evidence type="ECO:0000256" key="5">
    <source>
        <dbReference type="ARBA" id="ARBA00022691"/>
    </source>
</evidence>
<comment type="subcellular location">
    <subcellularLocation>
        <location evidence="6">Cytoplasm</location>
    </subcellularLocation>
</comment>
<name>A0A2M7THZ3_UNCKA</name>
<keyword evidence="6" id="KW-0963">Cytoplasm</keyword>
<dbReference type="GO" id="GO:0071424">
    <property type="term" value="F:rRNA (cytosine-N4-)-methyltransferase activity"/>
    <property type="evidence" value="ECO:0007669"/>
    <property type="project" value="UniProtKB-UniRule"/>
</dbReference>
<reference evidence="8" key="1">
    <citation type="submission" date="2017-09" db="EMBL/GenBank/DDBJ databases">
        <title>Depth-based differentiation of microbial function through sediment-hosted aquifers and enrichment of novel symbionts in the deep terrestrial subsurface.</title>
        <authorList>
            <person name="Probst A.J."/>
            <person name="Ladd B."/>
            <person name="Jarett J.K."/>
            <person name="Geller-Mcgrath D.E."/>
            <person name="Sieber C.M.K."/>
            <person name="Emerson J.B."/>
            <person name="Anantharaman K."/>
            <person name="Thomas B.C."/>
            <person name="Malmstrom R."/>
            <person name="Stieglmeier M."/>
            <person name="Klingl A."/>
            <person name="Woyke T."/>
            <person name="Ryan C.M."/>
            <person name="Banfield J.F."/>
        </authorList>
    </citation>
    <scope>NUCLEOTIDE SEQUENCE [LARGE SCALE GENOMIC DNA]</scope>
</reference>
<dbReference type="EC" id="2.1.1.199" evidence="6"/>
<dbReference type="InterPro" id="IPR029063">
    <property type="entry name" value="SAM-dependent_MTases_sf"/>
</dbReference>
<dbReference type="Gene3D" id="3.40.50.150">
    <property type="entry name" value="Vaccinia Virus protein VP39"/>
    <property type="match status" value="1"/>
</dbReference>
<evidence type="ECO:0000313" key="7">
    <source>
        <dbReference type="EMBL" id="PIZ45943.1"/>
    </source>
</evidence>
<dbReference type="PIRSF" id="PIRSF004486">
    <property type="entry name" value="MraW"/>
    <property type="match status" value="1"/>
</dbReference>
<dbReference type="InterPro" id="IPR023397">
    <property type="entry name" value="SAM-dep_MeTrfase_MraW_recog"/>
</dbReference>
<dbReference type="PANTHER" id="PTHR11265">
    <property type="entry name" value="S-ADENOSYL-METHYLTRANSFERASE MRAW"/>
    <property type="match status" value="1"/>
</dbReference>
<sequence>METTSHITVLINEAVDALQVQPSCWYIDATLGGGGHTKQIRARGGYVIALDQDLEVISRMKEEFSKDPSVHIHHANFENLAQIVASEHVVISGVLFDLGLSSDQLADESRGFSTKSHGSLDMRMNITNKVTAMDLLHGLTELELTRLLAVYGEVYLPRRVAHAICVARENGSLQSAKDLTDVVVRSYGHRWTRSVSAATQVFQALRIAVNDELEALKSGLFHASKVLTPNGRIVVISFHSLEDRIVKQYFNDRQDLSVVTKKAIVPSVEEIEKNPRAHSAKMRVSQKMCAQKI</sequence>
<comment type="caution">
    <text evidence="7">The sequence shown here is derived from an EMBL/GenBank/DDBJ whole genome shotgun (WGS) entry which is preliminary data.</text>
</comment>
<evidence type="ECO:0000256" key="1">
    <source>
        <dbReference type="ARBA" id="ARBA00010396"/>
    </source>
</evidence>